<keyword evidence="4 5" id="KW-0472">Membrane</keyword>
<dbReference type="SUPFAM" id="SSF103473">
    <property type="entry name" value="MFS general substrate transporter"/>
    <property type="match status" value="1"/>
</dbReference>
<comment type="subcellular location">
    <subcellularLocation>
        <location evidence="1">Membrane</location>
        <topology evidence="1">Multi-pass membrane protein</topology>
    </subcellularLocation>
</comment>
<evidence type="ECO:0000256" key="3">
    <source>
        <dbReference type="ARBA" id="ARBA00022989"/>
    </source>
</evidence>
<evidence type="ECO:0000256" key="4">
    <source>
        <dbReference type="ARBA" id="ARBA00023136"/>
    </source>
</evidence>
<feature type="transmembrane region" description="Helical" evidence="5">
    <location>
        <begin position="365"/>
        <end position="386"/>
    </location>
</feature>
<dbReference type="Gene3D" id="1.20.1250.20">
    <property type="entry name" value="MFS general substrate transporter like domains"/>
    <property type="match status" value="1"/>
</dbReference>
<reference evidence="7" key="1">
    <citation type="journal article" date="2023" name="Mol. Phylogenet. Evol.">
        <title>Genome-scale phylogeny and comparative genomics of the fungal order Sordariales.</title>
        <authorList>
            <person name="Hensen N."/>
            <person name="Bonometti L."/>
            <person name="Westerberg I."/>
            <person name="Brannstrom I.O."/>
            <person name="Guillou S."/>
            <person name="Cros-Aarteil S."/>
            <person name="Calhoun S."/>
            <person name="Haridas S."/>
            <person name="Kuo A."/>
            <person name="Mondo S."/>
            <person name="Pangilinan J."/>
            <person name="Riley R."/>
            <person name="LaButti K."/>
            <person name="Andreopoulos B."/>
            <person name="Lipzen A."/>
            <person name="Chen C."/>
            <person name="Yan M."/>
            <person name="Daum C."/>
            <person name="Ng V."/>
            <person name="Clum A."/>
            <person name="Steindorff A."/>
            <person name="Ohm R.A."/>
            <person name="Martin F."/>
            <person name="Silar P."/>
            <person name="Natvig D.O."/>
            <person name="Lalanne C."/>
            <person name="Gautier V."/>
            <person name="Ament-Velasquez S.L."/>
            <person name="Kruys A."/>
            <person name="Hutchinson M.I."/>
            <person name="Powell A.J."/>
            <person name="Barry K."/>
            <person name="Miller A.N."/>
            <person name="Grigoriev I.V."/>
            <person name="Debuchy R."/>
            <person name="Gladieux P."/>
            <person name="Hiltunen Thoren M."/>
            <person name="Johannesson H."/>
        </authorList>
    </citation>
    <scope>NUCLEOTIDE SEQUENCE</scope>
    <source>
        <strain evidence="7">CBS 990.96</strain>
    </source>
</reference>
<dbReference type="PANTHER" id="PTHR23501">
    <property type="entry name" value="MAJOR FACILITATOR SUPERFAMILY"/>
    <property type="match status" value="1"/>
</dbReference>
<feature type="transmembrane region" description="Helical" evidence="5">
    <location>
        <begin position="80"/>
        <end position="98"/>
    </location>
</feature>
<feature type="transmembrane region" description="Helical" evidence="5">
    <location>
        <begin position="110"/>
        <end position="129"/>
    </location>
</feature>
<dbReference type="Pfam" id="PF07690">
    <property type="entry name" value="MFS_1"/>
    <property type="match status" value="1"/>
</dbReference>
<sequence>MQTIELPEPALPLVNNLTPGDVEKYPTDQPSPEEQNIPKARYVLLILAVSLGFFLSLLDASIVATAMFKIALDLGETDRINWVALSYTLTYLGFAAFMARISDVVGRKAAFSFSYIIFVGFSLGCGWSKTMNELIICRAFQGLGGSGLYSIAMVMLPELMPSSQKQWAFSIVGLVIATSGVMGPVLGGLLTQYTTWRWVFWINGPLGIPSLALFHFSCPKDSRSSSPRLSWKDLDYVGSFLLIMTAVLLVFPFQHLSYLLSVPEPNLQDYSPQHSKYVDSPYFQASFTFPLASAFVVMGLFFTWQHFASQYEGTQHLAFAFPRSLMRNRVYIAAILNTLMMGFPYLMCVYAFPIRFQIVYGKSPLQSGLMLLPMLGSSAIATVLVGAFNTRKGKKNRFCETMTAACGIMLLGCGLQITTTNSDYLNQLAGSVGLLALIGFGFGMSASMGTLLSMTESEVKDHATAQGLLAQIRILGGSIGIAASSALLAAKAKEVLGPGALNPEAFAHMSSTPTSHTDVTITPEQWTSIRNVYTLAIRNDMVVCCAVLGVGALCSSMIYRRDRKPVEEMMRLRVENEVARQQALAHSAQVTVSMVQMNVVTTPGQQTVGER</sequence>
<comment type="caution">
    <text evidence="7">The sequence shown here is derived from an EMBL/GenBank/DDBJ whole genome shotgun (WGS) entry which is preliminary data.</text>
</comment>
<evidence type="ECO:0000256" key="1">
    <source>
        <dbReference type="ARBA" id="ARBA00004141"/>
    </source>
</evidence>
<reference evidence="7" key="2">
    <citation type="submission" date="2023-05" db="EMBL/GenBank/DDBJ databases">
        <authorList>
            <consortium name="Lawrence Berkeley National Laboratory"/>
            <person name="Steindorff A."/>
            <person name="Hensen N."/>
            <person name="Bonometti L."/>
            <person name="Westerberg I."/>
            <person name="Brannstrom I.O."/>
            <person name="Guillou S."/>
            <person name="Cros-Aarteil S."/>
            <person name="Calhoun S."/>
            <person name="Haridas S."/>
            <person name="Kuo A."/>
            <person name="Mondo S."/>
            <person name="Pangilinan J."/>
            <person name="Riley R."/>
            <person name="Labutti K."/>
            <person name="Andreopoulos B."/>
            <person name="Lipzen A."/>
            <person name="Chen C."/>
            <person name="Yanf M."/>
            <person name="Daum C."/>
            <person name="Ng V."/>
            <person name="Clum A."/>
            <person name="Ohm R."/>
            <person name="Martin F."/>
            <person name="Silar P."/>
            <person name="Natvig D."/>
            <person name="Lalanne C."/>
            <person name="Gautier V."/>
            <person name="Ament-Velasquez S.L."/>
            <person name="Kruys A."/>
            <person name="Hutchinson M.I."/>
            <person name="Powell A.J."/>
            <person name="Barry K."/>
            <person name="Miller A.N."/>
            <person name="Grigoriev I.V."/>
            <person name="Debuchy R."/>
            <person name="Gladieux P."/>
            <person name="Thoren M.H."/>
            <person name="Johannesson H."/>
        </authorList>
    </citation>
    <scope>NUCLEOTIDE SEQUENCE</scope>
    <source>
        <strain evidence="7">CBS 990.96</strain>
    </source>
</reference>
<dbReference type="PROSITE" id="PS00216">
    <property type="entry name" value="SUGAR_TRANSPORT_1"/>
    <property type="match status" value="1"/>
</dbReference>
<feature type="transmembrane region" description="Helical" evidence="5">
    <location>
        <begin position="429"/>
        <end position="452"/>
    </location>
</feature>
<keyword evidence="2 5" id="KW-0812">Transmembrane</keyword>
<dbReference type="GO" id="GO:0022857">
    <property type="term" value="F:transmembrane transporter activity"/>
    <property type="evidence" value="ECO:0007669"/>
    <property type="project" value="InterPro"/>
</dbReference>
<protein>
    <submittedName>
        <fullName evidence="7">Transporter C3H1.06c</fullName>
    </submittedName>
</protein>
<name>A0AAN7BUV6_9PEZI</name>
<dbReference type="InterPro" id="IPR005829">
    <property type="entry name" value="Sugar_transporter_CS"/>
</dbReference>
<organism evidence="7 8">
    <name type="scientific">Podospora fimiseda</name>
    <dbReference type="NCBI Taxonomy" id="252190"/>
    <lineage>
        <taxon>Eukaryota</taxon>
        <taxon>Fungi</taxon>
        <taxon>Dikarya</taxon>
        <taxon>Ascomycota</taxon>
        <taxon>Pezizomycotina</taxon>
        <taxon>Sordariomycetes</taxon>
        <taxon>Sordariomycetidae</taxon>
        <taxon>Sordariales</taxon>
        <taxon>Podosporaceae</taxon>
        <taxon>Podospora</taxon>
    </lineage>
</organism>
<keyword evidence="3 5" id="KW-1133">Transmembrane helix</keyword>
<feature type="transmembrane region" description="Helical" evidence="5">
    <location>
        <begin position="42"/>
        <end position="68"/>
    </location>
</feature>
<feature type="transmembrane region" description="Helical" evidence="5">
    <location>
        <begin position="330"/>
        <end position="353"/>
    </location>
</feature>
<proteinExistence type="predicted"/>
<dbReference type="InterPro" id="IPR036259">
    <property type="entry name" value="MFS_trans_sf"/>
</dbReference>
<dbReference type="PANTHER" id="PTHR23501:SF43">
    <property type="entry name" value="MULTIDRUG TRANSPORTER, PUTATIVE (AFU_ORTHOLOGUE AFUA_6G03040)-RELATED"/>
    <property type="match status" value="1"/>
</dbReference>
<feature type="domain" description="Major facilitator superfamily (MFS) profile" evidence="6">
    <location>
        <begin position="45"/>
        <end position="563"/>
    </location>
</feature>
<evidence type="ECO:0000259" key="6">
    <source>
        <dbReference type="PROSITE" id="PS50850"/>
    </source>
</evidence>
<dbReference type="Gene3D" id="1.20.1720.10">
    <property type="entry name" value="Multidrug resistance protein D"/>
    <property type="match status" value="1"/>
</dbReference>
<feature type="transmembrane region" description="Helical" evidence="5">
    <location>
        <begin position="167"/>
        <end position="186"/>
    </location>
</feature>
<feature type="transmembrane region" description="Helical" evidence="5">
    <location>
        <begin position="398"/>
        <end position="417"/>
    </location>
</feature>
<dbReference type="PRINTS" id="PR01036">
    <property type="entry name" value="TCRTETB"/>
</dbReference>
<dbReference type="PROSITE" id="PS50850">
    <property type="entry name" value="MFS"/>
    <property type="match status" value="1"/>
</dbReference>
<evidence type="ECO:0000313" key="8">
    <source>
        <dbReference type="Proteomes" id="UP001301958"/>
    </source>
</evidence>
<dbReference type="EMBL" id="MU865302">
    <property type="protein sequence ID" value="KAK4230038.1"/>
    <property type="molecule type" value="Genomic_DNA"/>
</dbReference>
<keyword evidence="8" id="KW-1185">Reference proteome</keyword>
<dbReference type="GO" id="GO:0005886">
    <property type="term" value="C:plasma membrane"/>
    <property type="evidence" value="ECO:0007669"/>
    <property type="project" value="TreeGrafter"/>
</dbReference>
<accession>A0AAN7BUV6</accession>
<evidence type="ECO:0000256" key="5">
    <source>
        <dbReference type="SAM" id="Phobius"/>
    </source>
</evidence>
<dbReference type="InterPro" id="IPR011701">
    <property type="entry name" value="MFS"/>
</dbReference>
<gene>
    <name evidence="7" type="ORF">QBC38DRAFT_470401</name>
</gene>
<dbReference type="Proteomes" id="UP001301958">
    <property type="component" value="Unassembled WGS sequence"/>
</dbReference>
<feature type="transmembrane region" description="Helical" evidence="5">
    <location>
        <begin position="540"/>
        <end position="559"/>
    </location>
</feature>
<dbReference type="InterPro" id="IPR020846">
    <property type="entry name" value="MFS_dom"/>
</dbReference>
<dbReference type="AlphaFoldDB" id="A0AAN7BUV6"/>
<evidence type="ECO:0000313" key="7">
    <source>
        <dbReference type="EMBL" id="KAK4230038.1"/>
    </source>
</evidence>
<feature type="transmembrane region" description="Helical" evidence="5">
    <location>
        <begin position="281"/>
        <end position="302"/>
    </location>
</feature>
<evidence type="ECO:0000256" key="2">
    <source>
        <dbReference type="ARBA" id="ARBA00022692"/>
    </source>
</evidence>
<feature type="transmembrane region" description="Helical" evidence="5">
    <location>
        <begin position="472"/>
        <end position="490"/>
    </location>
</feature>
<feature type="transmembrane region" description="Helical" evidence="5">
    <location>
        <begin position="135"/>
        <end position="155"/>
    </location>
</feature>
<feature type="transmembrane region" description="Helical" evidence="5">
    <location>
        <begin position="236"/>
        <end position="261"/>
    </location>
</feature>